<keyword evidence="2" id="KW-1003">Cell membrane</keyword>
<evidence type="ECO:0000256" key="2">
    <source>
        <dbReference type="ARBA" id="ARBA00022475"/>
    </source>
</evidence>
<comment type="caution">
    <text evidence="9">The sequence shown here is derived from an EMBL/GenBank/DDBJ whole genome shotgun (WGS) entry which is preliminary data.</text>
</comment>
<dbReference type="RefSeq" id="WP_264881307.1">
    <property type="nucleotide sequence ID" value="NZ_JAPDOB010000001.1"/>
</dbReference>
<proteinExistence type="inferred from homology"/>
<keyword evidence="4 8" id="KW-0812">Transmembrane</keyword>
<evidence type="ECO:0000256" key="4">
    <source>
        <dbReference type="ARBA" id="ARBA00022692"/>
    </source>
</evidence>
<dbReference type="EMBL" id="JAPDOB010000001">
    <property type="protein sequence ID" value="MCW3797170.1"/>
    <property type="molecule type" value="Genomic_DNA"/>
</dbReference>
<reference evidence="9 10" key="1">
    <citation type="submission" date="2022-10" db="EMBL/GenBank/DDBJ databases">
        <title>Sphingomonas sp.</title>
        <authorList>
            <person name="Jin C."/>
        </authorList>
    </citation>
    <scope>NUCLEOTIDE SEQUENCE [LARGE SCALE GENOMIC DNA]</scope>
    <source>
        <strain evidence="9 10">BN140010</strain>
    </source>
</reference>
<protein>
    <submittedName>
        <fullName evidence="9">DUF2029 domain-containing protein</fullName>
    </submittedName>
</protein>
<feature type="transmembrane region" description="Helical" evidence="8">
    <location>
        <begin position="97"/>
        <end position="124"/>
    </location>
</feature>
<keyword evidence="5 8" id="KW-1133">Transmembrane helix</keyword>
<sequence>MEAAQVASPALTERRPPLLRTAAVGFALLFVGIGLLALSWNARENFLSDYLSFWAAGHFVLGGKAPLAYDLWQHRALQESLVGPLDGNMPFPYPPPFLFAVTPFSLAPYVPAFALWVAVTAILYWRVAKSYAPTPFVMSQPAVLMTYLLGQSSFVVAAILLAGLRRLSERPFVGGLILGLMVIKPQLALLLPVAVLAGRRWAAIPGALLSAGVALLAAWVVFGTATYRGFLQLMPVYTGWLRGNGWPWDEFATPYAFVRYFGGSLAAGMAVQLAFAAFAVGVTALAWAQDWREKVPVLAAATLLVSPYLLTYDSLLLLVPAAWWIGQGRRTSLILIVWLGCWLPIGHFLAMYSGPNTIPLAVLVALGGLLHDRWMRVAD</sequence>
<evidence type="ECO:0000256" key="5">
    <source>
        <dbReference type="ARBA" id="ARBA00022989"/>
    </source>
</evidence>
<dbReference type="Pfam" id="PF09594">
    <property type="entry name" value="GT87"/>
    <property type="match status" value="1"/>
</dbReference>
<evidence type="ECO:0000256" key="6">
    <source>
        <dbReference type="ARBA" id="ARBA00023136"/>
    </source>
</evidence>
<comment type="similarity">
    <text evidence="7">Belongs to the glycosyltransferase 87 family.</text>
</comment>
<keyword evidence="6 8" id="KW-0472">Membrane</keyword>
<feature type="transmembrane region" description="Helical" evidence="8">
    <location>
        <begin position="144"/>
        <end position="164"/>
    </location>
</feature>
<feature type="transmembrane region" description="Helical" evidence="8">
    <location>
        <begin position="203"/>
        <end position="225"/>
    </location>
</feature>
<organism evidence="9 10">
    <name type="scientific">Sphingomonas arvum</name>
    <dbReference type="NCBI Taxonomy" id="2992113"/>
    <lineage>
        <taxon>Bacteria</taxon>
        <taxon>Pseudomonadati</taxon>
        <taxon>Pseudomonadota</taxon>
        <taxon>Alphaproteobacteria</taxon>
        <taxon>Sphingomonadales</taxon>
        <taxon>Sphingomonadaceae</taxon>
        <taxon>Sphingomonas</taxon>
    </lineage>
</organism>
<accession>A0ABT3JEH8</accession>
<evidence type="ECO:0000313" key="10">
    <source>
        <dbReference type="Proteomes" id="UP001526246"/>
    </source>
</evidence>
<evidence type="ECO:0000256" key="8">
    <source>
        <dbReference type="SAM" id="Phobius"/>
    </source>
</evidence>
<keyword evidence="10" id="KW-1185">Reference proteome</keyword>
<feature type="transmembrane region" description="Helical" evidence="8">
    <location>
        <begin position="308"/>
        <end position="326"/>
    </location>
</feature>
<keyword evidence="3" id="KW-0808">Transferase</keyword>
<feature type="transmembrane region" description="Helical" evidence="8">
    <location>
        <begin position="333"/>
        <end position="352"/>
    </location>
</feature>
<dbReference type="Proteomes" id="UP001526246">
    <property type="component" value="Unassembled WGS sequence"/>
</dbReference>
<dbReference type="InterPro" id="IPR018584">
    <property type="entry name" value="GT87"/>
</dbReference>
<evidence type="ECO:0000256" key="3">
    <source>
        <dbReference type="ARBA" id="ARBA00022679"/>
    </source>
</evidence>
<feature type="transmembrane region" description="Helical" evidence="8">
    <location>
        <begin position="18"/>
        <end position="38"/>
    </location>
</feature>
<feature type="transmembrane region" description="Helical" evidence="8">
    <location>
        <begin position="176"/>
        <end position="197"/>
    </location>
</feature>
<evidence type="ECO:0000313" key="9">
    <source>
        <dbReference type="EMBL" id="MCW3797170.1"/>
    </source>
</evidence>
<evidence type="ECO:0000256" key="7">
    <source>
        <dbReference type="ARBA" id="ARBA00024033"/>
    </source>
</evidence>
<gene>
    <name evidence="9" type="ORF">OMW55_05025</name>
</gene>
<feature type="transmembrane region" description="Helical" evidence="8">
    <location>
        <begin position="265"/>
        <end position="288"/>
    </location>
</feature>
<name>A0ABT3JEH8_9SPHN</name>
<comment type="subcellular location">
    <subcellularLocation>
        <location evidence="1">Cell membrane</location>
        <topology evidence="1">Multi-pass membrane protein</topology>
    </subcellularLocation>
</comment>
<evidence type="ECO:0000256" key="1">
    <source>
        <dbReference type="ARBA" id="ARBA00004651"/>
    </source>
</evidence>